<dbReference type="InterPro" id="IPR013785">
    <property type="entry name" value="Aldolase_TIM"/>
</dbReference>
<dbReference type="SMART" id="SM01130">
    <property type="entry name" value="DHDPS"/>
    <property type="match status" value="1"/>
</dbReference>
<dbReference type="InterPro" id="IPR020625">
    <property type="entry name" value="Schiff_base-form_aldolases_AS"/>
</dbReference>
<proteinExistence type="inferred from homology"/>
<dbReference type="PROSITE" id="PS00666">
    <property type="entry name" value="DHDPS_2"/>
    <property type="match status" value="1"/>
</dbReference>
<accession>M4VMG9</accession>
<dbReference type="EC" id="4.3.3.7" evidence="4 12"/>
<dbReference type="GO" id="GO:0009089">
    <property type="term" value="P:lysine biosynthetic process via diaminopimelate"/>
    <property type="evidence" value="ECO:0007669"/>
    <property type="project" value="UniProtKB-UniRule"/>
</dbReference>
<dbReference type="GO" id="GO:0005829">
    <property type="term" value="C:cytosol"/>
    <property type="evidence" value="ECO:0007669"/>
    <property type="project" value="TreeGrafter"/>
</dbReference>
<dbReference type="OrthoDB" id="5289717at2"/>
<keyword evidence="6 12" id="KW-0028">Amino-acid biosynthesis</keyword>
<dbReference type="HAMAP" id="MF_00418">
    <property type="entry name" value="DapA"/>
    <property type="match status" value="1"/>
</dbReference>
<dbReference type="RefSeq" id="WP_015468769.1">
    <property type="nucleotide sequence ID" value="NC_020813.1"/>
</dbReference>
<dbReference type="KEGG" id="bex:A11Q_59"/>
<feature type="site" description="Part of a proton relay during catalysis" evidence="12">
    <location>
        <position position="111"/>
    </location>
</feature>
<dbReference type="PATRIC" id="fig|1184267.3.peg.61"/>
<evidence type="ECO:0000256" key="13">
    <source>
        <dbReference type="PIRNR" id="PIRNR001365"/>
    </source>
</evidence>
<dbReference type="PANTHER" id="PTHR12128">
    <property type="entry name" value="DIHYDRODIPICOLINATE SYNTHASE"/>
    <property type="match status" value="1"/>
</dbReference>
<dbReference type="PANTHER" id="PTHR12128:SF66">
    <property type="entry name" value="4-HYDROXY-2-OXOGLUTARATE ALDOLASE, MITOCHONDRIAL"/>
    <property type="match status" value="1"/>
</dbReference>
<dbReference type="PRINTS" id="PR00146">
    <property type="entry name" value="DHPICSNTHASE"/>
</dbReference>
<dbReference type="Proteomes" id="UP000012040">
    <property type="component" value="Chromosome"/>
</dbReference>
<dbReference type="eggNOG" id="COG0329">
    <property type="taxonomic scope" value="Bacteria"/>
</dbReference>
<evidence type="ECO:0000313" key="17">
    <source>
        <dbReference type="Proteomes" id="UP000012040"/>
    </source>
</evidence>
<evidence type="ECO:0000256" key="6">
    <source>
        <dbReference type="ARBA" id="ARBA00022605"/>
    </source>
</evidence>
<comment type="subcellular location">
    <subcellularLocation>
        <location evidence="12">Cytoplasm</location>
    </subcellularLocation>
</comment>
<comment type="subunit">
    <text evidence="12">Homotetramer; dimer of dimers.</text>
</comment>
<evidence type="ECO:0000256" key="15">
    <source>
        <dbReference type="PIRSR" id="PIRSR001365-2"/>
    </source>
</evidence>
<dbReference type="PIRSF" id="PIRSF001365">
    <property type="entry name" value="DHDPS"/>
    <property type="match status" value="1"/>
</dbReference>
<feature type="binding site" evidence="12 15">
    <location>
        <position position="207"/>
    </location>
    <ligand>
        <name>pyruvate</name>
        <dbReference type="ChEBI" id="CHEBI:15361"/>
    </ligand>
</feature>
<feature type="site" description="Part of a proton relay during catalysis" evidence="12">
    <location>
        <position position="48"/>
    </location>
</feature>
<evidence type="ECO:0000256" key="4">
    <source>
        <dbReference type="ARBA" id="ARBA00012086"/>
    </source>
</evidence>
<dbReference type="Gene3D" id="3.20.20.70">
    <property type="entry name" value="Aldolase class I"/>
    <property type="match status" value="1"/>
</dbReference>
<dbReference type="UniPathway" id="UPA00034">
    <property type="reaction ID" value="UER00017"/>
</dbReference>
<evidence type="ECO:0000256" key="8">
    <source>
        <dbReference type="ARBA" id="ARBA00023154"/>
    </source>
</evidence>
<feature type="active site" description="Schiff-base intermediate with substrate" evidence="12 14">
    <location>
        <position position="165"/>
    </location>
</feature>
<dbReference type="AlphaFoldDB" id="M4VMG9"/>
<evidence type="ECO:0000256" key="1">
    <source>
        <dbReference type="ARBA" id="ARBA00003294"/>
    </source>
</evidence>
<dbReference type="InterPro" id="IPR005263">
    <property type="entry name" value="DapA"/>
</dbReference>
<dbReference type="SUPFAM" id="SSF51569">
    <property type="entry name" value="Aldolase"/>
    <property type="match status" value="1"/>
</dbReference>
<evidence type="ECO:0000256" key="9">
    <source>
        <dbReference type="ARBA" id="ARBA00023239"/>
    </source>
</evidence>
<comment type="caution">
    <text evidence="12">Was originally thought to be a dihydrodipicolinate synthase (DHDPS), catalyzing the condensation of (S)-aspartate-beta-semialdehyde [(S)-ASA] and pyruvate to dihydrodipicolinate (DHDP). However, it was shown in E.coli that the product of the enzymatic reaction is not dihydrodipicolinate but in fact (4S)-4-hydroxy-2,3,4,5-tetrahydro-(2S)-dipicolinic acid (HTPA), and that the consecutive dehydration reaction leading to DHDP is not spontaneous but catalyzed by DapB.</text>
</comment>
<keyword evidence="8 12" id="KW-0457">Lysine biosynthesis</keyword>
<comment type="catalytic activity">
    <reaction evidence="11 12">
        <text>L-aspartate 4-semialdehyde + pyruvate = (2S,4S)-4-hydroxy-2,3,4,5-tetrahydrodipicolinate + H2O + H(+)</text>
        <dbReference type="Rhea" id="RHEA:34171"/>
        <dbReference type="ChEBI" id="CHEBI:15361"/>
        <dbReference type="ChEBI" id="CHEBI:15377"/>
        <dbReference type="ChEBI" id="CHEBI:15378"/>
        <dbReference type="ChEBI" id="CHEBI:67139"/>
        <dbReference type="ChEBI" id="CHEBI:537519"/>
        <dbReference type="EC" id="4.3.3.7"/>
    </reaction>
</comment>
<comment type="pathway">
    <text evidence="2 12">Amino-acid biosynthesis; L-lysine biosynthesis via DAP pathway; (S)-tetrahydrodipicolinate from L-aspartate: step 3/4.</text>
</comment>
<dbReference type="STRING" id="1184267.A11Q_59"/>
<comment type="function">
    <text evidence="1 12">Catalyzes the condensation of (S)-aspartate-beta-semialdehyde [(S)-ASA] and pyruvate to 4-hydroxy-tetrahydrodipicolinate (HTPA).</text>
</comment>
<keyword evidence="10 12" id="KW-0704">Schiff base</keyword>
<evidence type="ECO:0000256" key="11">
    <source>
        <dbReference type="ARBA" id="ARBA00047836"/>
    </source>
</evidence>
<dbReference type="InterPro" id="IPR002220">
    <property type="entry name" value="DapA-like"/>
</dbReference>
<sequence>MKSRTDYKGAISAIPTPFLNKQVDFESLKKMIEFQLKGGICGFVVNGTTAESPTLSWEEVEKIYKLVREIAGTRVPVIVGTGSNSTDDTVETTQKAEKLGADAALVVVPYYNKPPQRGLVAHFTEVATNANLPIVMYNVPGRTITGMTAETIAELTKVKNIFAIKEASGDIAFDEKLKPLVPADFVMLSGDDPTYPQFLKLGGSGVISVMSNVIPAECARWYDMAQSGKWGELEADFGRYKKFISQMYLEANPIPLKWIMYKMGLFKSPEMRLPLVALDSVHHEPLAGEMKTLGLI</sequence>
<gene>
    <name evidence="12" type="primary">dapA</name>
    <name evidence="16" type="ORF">A11Q_59</name>
</gene>
<dbReference type="Pfam" id="PF00701">
    <property type="entry name" value="DHDPS"/>
    <property type="match status" value="1"/>
</dbReference>
<name>M4VMG9_9BACT</name>
<keyword evidence="9 12" id="KW-0456">Lyase</keyword>
<keyword evidence="5 12" id="KW-0963">Cytoplasm</keyword>
<dbReference type="EMBL" id="CP003537">
    <property type="protein sequence ID" value="AGH94279.1"/>
    <property type="molecule type" value="Genomic_DNA"/>
</dbReference>
<evidence type="ECO:0000256" key="10">
    <source>
        <dbReference type="ARBA" id="ARBA00023270"/>
    </source>
</evidence>
<evidence type="ECO:0000256" key="7">
    <source>
        <dbReference type="ARBA" id="ARBA00022915"/>
    </source>
</evidence>
<feature type="active site" description="Proton donor/acceptor" evidence="12 14">
    <location>
        <position position="137"/>
    </location>
</feature>
<dbReference type="GO" id="GO:0019877">
    <property type="term" value="P:diaminopimelate biosynthetic process"/>
    <property type="evidence" value="ECO:0007669"/>
    <property type="project" value="UniProtKB-UniRule"/>
</dbReference>
<reference evidence="16 17" key="1">
    <citation type="journal article" date="2013" name="ISME J.">
        <title>By their genes ye shall know them: genomic signatures of predatory bacteria.</title>
        <authorList>
            <person name="Pasternak Z."/>
            <person name="Pietrokovski S."/>
            <person name="Rotem O."/>
            <person name="Gophna U."/>
            <person name="Lurie-Weinberger M.N."/>
            <person name="Jurkevitch E."/>
        </authorList>
    </citation>
    <scope>NUCLEOTIDE SEQUENCE [LARGE SCALE GENOMIC DNA]</scope>
    <source>
        <strain evidence="16 17">JSS</strain>
    </source>
</reference>
<dbReference type="NCBIfam" id="TIGR00674">
    <property type="entry name" value="dapA"/>
    <property type="match status" value="1"/>
</dbReference>
<dbReference type="HOGENOM" id="CLU_049343_7_1_7"/>
<evidence type="ECO:0000256" key="2">
    <source>
        <dbReference type="ARBA" id="ARBA00005120"/>
    </source>
</evidence>
<keyword evidence="17" id="KW-1185">Reference proteome</keyword>
<organism evidence="16 17">
    <name type="scientific">Pseudobdellovibrio exovorus JSS</name>
    <dbReference type="NCBI Taxonomy" id="1184267"/>
    <lineage>
        <taxon>Bacteria</taxon>
        <taxon>Pseudomonadati</taxon>
        <taxon>Bdellovibrionota</taxon>
        <taxon>Bdellovibrionia</taxon>
        <taxon>Bdellovibrionales</taxon>
        <taxon>Pseudobdellovibrionaceae</taxon>
        <taxon>Pseudobdellovibrio</taxon>
    </lineage>
</organism>
<evidence type="ECO:0000256" key="14">
    <source>
        <dbReference type="PIRSR" id="PIRSR001365-1"/>
    </source>
</evidence>
<dbReference type="GO" id="GO:0008840">
    <property type="term" value="F:4-hydroxy-tetrahydrodipicolinate synthase activity"/>
    <property type="evidence" value="ECO:0007669"/>
    <property type="project" value="UniProtKB-UniRule"/>
</dbReference>
<evidence type="ECO:0000256" key="3">
    <source>
        <dbReference type="ARBA" id="ARBA00007592"/>
    </source>
</evidence>
<keyword evidence="7 12" id="KW-0220">Diaminopimelate biosynthesis</keyword>
<dbReference type="CDD" id="cd00950">
    <property type="entry name" value="DHDPS"/>
    <property type="match status" value="1"/>
</dbReference>
<evidence type="ECO:0000256" key="12">
    <source>
        <dbReference type="HAMAP-Rule" id="MF_00418"/>
    </source>
</evidence>
<feature type="binding site" evidence="12 15">
    <location>
        <position position="49"/>
    </location>
    <ligand>
        <name>pyruvate</name>
        <dbReference type="ChEBI" id="CHEBI:15361"/>
    </ligand>
</feature>
<evidence type="ECO:0000313" key="16">
    <source>
        <dbReference type="EMBL" id="AGH94279.1"/>
    </source>
</evidence>
<protein>
    <recommendedName>
        <fullName evidence="4 12">4-hydroxy-tetrahydrodipicolinate synthase</fullName>
        <shortName evidence="12">HTPA synthase</shortName>
        <ecNumber evidence="4 12">4.3.3.7</ecNumber>
    </recommendedName>
</protein>
<comment type="similarity">
    <text evidence="3 12 13">Belongs to the DapA family.</text>
</comment>
<evidence type="ECO:0000256" key="5">
    <source>
        <dbReference type="ARBA" id="ARBA00022490"/>
    </source>
</evidence>